<gene>
    <name evidence="1" type="ORF">OHK93_004303</name>
</gene>
<accession>A0AA43QK05</accession>
<dbReference type="PANTHER" id="PTHR43712:SF1">
    <property type="entry name" value="HYPOTHETICAL O-METHYLTRANSFERASE (EUROFUNG)-RELATED"/>
    <property type="match status" value="1"/>
</dbReference>
<dbReference type="Gene3D" id="3.40.50.150">
    <property type="entry name" value="Vaccinia Virus protein VP39"/>
    <property type="match status" value="1"/>
</dbReference>
<dbReference type="SUPFAM" id="SSF53335">
    <property type="entry name" value="S-adenosyl-L-methionine-dependent methyltransferases"/>
    <property type="match status" value="1"/>
</dbReference>
<dbReference type="EMBL" id="JAPUFD010000002">
    <property type="protein sequence ID" value="MDI1486113.1"/>
    <property type="molecule type" value="Genomic_DNA"/>
</dbReference>
<sequence length="167" mass="19584">MRYDVSSFSLYHLPEFLKSTGYQNPEDPSHGPFQYAFGTDRKFFQWLQERPKRLKIFNSWMECHRQGRKQWFQSLPIERLDSSRLLEQRAIFIVDVGGGHGHDLEAFRIAFPGAKGRLILEEQAETIEELPSQRAPLMEPIVYDFFTPQPIFGRTHSFSTTVGEHYD</sequence>
<evidence type="ECO:0000313" key="2">
    <source>
        <dbReference type="Proteomes" id="UP001161017"/>
    </source>
</evidence>
<protein>
    <recommendedName>
        <fullName evidence="3">O-methyltransferase</fullName>
    </recommendedName>
</protein>
<organism evidence="1 2">
    <name type="scientific">Ramalina farinacea</name>
    <dbReference type="NCBI Taxonomy" id="258253"/>
    <lineage>
        <taxon>Eukaryota</taxon>
        <taxon>Fungi</taxon>
        <taxon>Dikarya</taxon>
        <taxon>Ascomycota</taxon>
        <taxon>Pezizomycotina</taxon>
        <taxon>Lecanoromycetes</taxon>
        <taxon>OSLEUM clade</taxon>
        <taxon>Lecanoromycetidae</taxon>
        <taxon>Lecanorales</taxon>
        <taxon>Lecanorineae</taxon>
        <taxon>Ramalinaceae</taxon>
        <taxon>Ramalina</taxon>
    </lineage>
</organism>
<keyword evidence="2" id="KW-1185">Reference proteome</keyword>
<dbReference type="InterPro" id="IPR029063">
    <property type="entry name" value="SAM-dependent_MTases_sf"/>
</dbReference>
<comment type="caution">
    <text evidence="1">The sequence shown here is derived from an EMBL/GenBank/DDBJ whole genome shotgun (WGS) entry which is preliminary data.</text>
</comment>
<dbReference type="AlphaFoldDB" id="A0AA43QK05"/>
<dbReference type="PANTHER" id="PTHR43712">
    <property type="entry name" value="PUTATIVE (AFU_ORTHOLOGUE AFUA_4G14580)-RELATED"/>
    <property type="match status" value="1"/>
</dbReference>
<reference evidence="1" key="1">
    <citation type="journal article" date="2023" name="Genome Biol. Evol.">
        <title>First Whole Genome Sequence and Flow Cytometry Genome Size Data for the Lichen-Forming Fungus Ramalina farinacea (Ascomycota).</title>
        <authorList>
            <person name="Llewellyn T."/>
            <person name="Mian S."/>
            <person name="Hill R."/>
            <person name="Leitch I.J."/>
            <person name="Gaya E."/>
        </authorList>
    </citation>
    <scope>NUCLEOTIDE SEQUENCE</scope>
    <source>
        <strain evidence="1">LIQ254RAFAR</strain>
    </source>
</reference>
<dbReference type="Proteomes" id="UP001161017">
    <property type="component" value="Unassembled WGS sequence"/>
</dbReference>
<name>A0AA43QK05_9LECA</name>
<evidence type="ECO:0000313" key="1">
    <source>
        <dbReference type="EMBL" id="MDI1486113.1"/>
    </source>
</evidence>
<proteinExistence type="predicted"/>
<evidence type="ECO:0008006" key="3">
    <source>
        <dbReference type="Google" id="ProtNLM"/>
    </source>
</evidence>